<dbReference type="Pfam" id="PF05494">
    <property type="entry name" value="MlaC"/>
    <property type="match status" value="1"/>
</dbReference>
<dbReference type="EMBL" id="UINC01075705">
    <property type="protein sequence ID" value="SVC14152.1"/>
    <property type="molecule type" value="Genomic_DNA"/>
</dbReference>
<organism evidence="1">
    <name type="scientific">marine metagenome</name>
    <dbReference type="NCBI Taxonomy" id="408172"/>
    <lineage>
        <taxon>unclassified sequences</taxon>
        <taxon>metagenomes</taxon>
        <taxon>ecological metagenomes</taxon>
    </lineage>
</organism>
<dbReference type="InterPro" id="IPR008869">
    <property type="entry name" value="MlaC/ttg2D"/>
</dbReference>
<evidence type="ECO:0008006" key="2">
    <source>
        <dbReference type="Google" id="ProtNLM"/>
    </source>
</evidence>
<sequence length="212" mass="24603">MKTLPDILKAFLINISFIGLTLAANSCPSISPNDADDTPVAQSQAIIDDILCSFIMQSKNSDSTFFTTLNIAKKKIIPYIDIEYSTELVLADYWDQLQYKNRKIFERDLKNSLINEYIHYLASIVVWDQFNIIVDENFVKEENLANIKVTSSIDNEPAKAIVTIKMIRKDRWRIYDIIYQSISLIDMEKMGYDSKIKRHGMEKFLIIMLERI</sequence>
<dbReference type="Gene3D" id="3.10.450.50">
    <property type="match status" value="1"/>
</dbReference>
<name>A0A382JS39_9ZZZZ</name>
<dbReference type="Gene3D" id="1.10.10.640">
    <property type="entry name" value="phospholipid-binding protein"/>
    <property type="match status" value="1"/>
</dbReference>
<gene>
    <name evidence="1" type="ORF">METZ01_LOCUS267006</name>
</gene>
<protein>
    <recommendedName>
        <fullName evidence="2">ABC transporter substrate-binding protein</fullName>
    </recommendedName>
</protein>
<evidence type="ECO:0000313" key="1">
    <source>
        <dbReference type="EMBL" id="SVC14152.1"/>
    </source>
</evidence>
<dbReference type="AlphaFoldDB" id="A0A382JS39"/>
<reference evidence="1" key="1">
    <citation type="submission" date="2018-05" db="EMBL/GenBank/DDBJ databases">
        <authorList>
            <person name="Lanie J.A."/>
            <person name="Ng W.-L."/>
            <person name="Kazmierczak K.M."/>
            <person name="Andrzejewski T.M."/>
            <person name="Davidsen T.M."/>
            <person name="Wayne K.J."/>
            <person name="Tettelin H."/>
            <person name="Glass J.I."/>
            <person name="Rusch D."/>
            <person name="Podicherti R."/>
            <person name="Tsui H.-C.T."/>
            <person name="Winkler M.E."/>
        </authorList>
    </citation>
    <scope>NUCLEOTIDE SEQUENCE</scope>
</reference>
<accession>A0A382JS39</accession>
<proteinExistence type="predicted"/>